<dbReference type="InterPro" id="IPR000352">
    <property type="entry name" value="Pep_chain_release_fac_I"/>
</dbReference>
<dbReference type="OrthoDB" id="9815709at2"/>
<dbReference type="AlphaFoldDB" id="A0A2T1NCC2"/>
<reference evidence="3 4" key="1">
    <citation type="submission" date="2018-03" db="EMBL/GenBank/DDBJ databases">
        <title>Mesoflavibacter sp. HG37 and Mesoflavibacter sp. HG96 sp.nov., two marine bacteria isolated from seawater of Western Pacific Ocean.</title>
        <authorList>
            <person name="Cheng H."/>
            <person name="Wu Y.-H."/>
            <person name="Guo L.-L."/>
            <person name="Xu X.-W."/>
        </authorList>
    </citation>
    <scope>NUCLEOTIDE SEQUENCE [LARGE SCALE GENOMIC DNA]</scope>
    <source>
        <strain evidence="3 4">KCTC 32269</strain>
    </source>
</reference>
<dbReference type="PROSITE" id="PS00745">
    <property type="entry name" value="RF_PROK_I"/>
    <property type="match status" value="1"/>
</dbReference>
<proteinExistence type="predicted"/>
<evidence type="ECO:0000259" key="2">
    <source>
        <dbReference type="PROSITE" id="PS00745"/>
    </source>
</evidence>
<dbReference type="Gene3D" id="3.30.160.20">
    <property type="match status" value="1"/>
</dbReference>
<gene>
    <name evidence="3" type="ORF">C7H52_02020</name>
</gene>
<keyword evidence="4" id="KW-1185">Reference proteome</keyword>
<dbReference type="RefSeq" id="WP_106462216.1">
    <property type="nucleotide sequence ID" value="NZ_PXOQ01000007.1"/>
</dbReference>
<dbReference type="Proteomes" id="UP000238426">
    <property type="component" value="Unassembled WGS sequence"/>
</dbReference>
<organism evidence="3 4">
    <name type="scientific">Aurantibacter aestuarii</name>
    <dbReference type="NCBI Taxonomy" id="1266046"/>
    <lineage>
        <taxon>Bacteria</taxon>
        <taxon>Pseudomonadati</taxon>
        <taxon>Bacteroidota</taxon>
        <taxon>Flavobacteriia</taxon>
        <taxon>Flavobacteriales</taxon>
        <taxon>Flavobacteriaceae</taxon>
        <taxon>Aurantibacter</taxon>
    </lineage>
</organism>
<dbReference type="NCBIfam" id="NF006718">
    <property type="entry name" value="PRK09256.1"/>
    <property type="match status" value="1"/>
</dbReference>
<keyword evidence="3" id="KW-0378">Hydrolase</keyword>
<evidence type="ECO:0000256" key="1">
    <source>
        <dbReference type="SAM" id="Coils"/>
    </source>
</evidence>
<dbReference type="Pfam" id="PF00472">
    <property type="entry name" value="RF-1"/>
    <property type="match status" value="1"/>
</dbReference>
<dbReference type="GO" id="GO:0043022">
    <property type="term" value="F:ribosome binding"/>
    <property type="evidence" value="ECO:0007669"/>
    <property type="project" value="TreeGrafter"/>
</dbReference>
<name>A0A2T1NCC2_9FLAO</name>
<keyword evidence="1" id="KW-0175">Coiled coil</keyword>
<dbReference type="PANTHER" id="PTHR47814:SF1">
    <property type="entry name" value="PEPTIDYL-TRNA HYDROLASE ARFB"/>
    <property type="match status" value="1"/>
</dbReference>
<dbReference type="PANTHER" id="PTHR47814">
    <property type="entry name" value="PEPTIDYL-TRNA HYDROLASE ARFB"/>
    <property type="match status" value="1"/>
</dbReference>
<dbReference type="EMBL" id="PXOQ01000007">
    <property type="protein sequence ID" value="PSG90074.1"/>
    <property type="molecule type" value="Genomic_DNA"/>
</dbReference>
<dbReference type="GO" id="GO:0003747">
    <property type="term" value="F:translation release factor activity"/>
    <property type="evidence" value="ECO:0007669"/>
    <property type="project" value="InterPro"/>
</dbReference>
<dbReference type="SUPFAM" id="SSF110916">
    <property type="entry name" value="Peptidyl-tRNA hydrolase domain-like"/>
    <property type="match status" value="1"/>
</dbReference>
<accession>A0A2T1NCC2</accession>
<sequence length="136" mass="15515">MLNYNDIYNECVFKAVRSSGSGGQHVNKVATKIEVYFNVKDSLVLSDNQKEKILDKLENKLSKLSELIITAQDTRSQFKNKQLAFAKLLDLLNSALAKVKKRKPTQVPIAVKIKRLKLKRSKSDIKKSRQKPRLDS</sequence>
<comment type="caution">
    <text evidence="3">The sequence shown here is derived from an EMBL/GenBank/DDBJ whole genome shotgun (WGS) entry which is preliminary data.</text>
</comment>
<dbReference type="GO" id="GO:0004045">
    <property type="term" value="F:peptidyl-tRNA hydrolase activity"/>
    <property type="evidence" value="ECO:0007669"/>
    <property type="project" value="TreeGrafter"/>
</dbReference>
<protein>
    <submittedName>
        <fullName evidence="3">Aminoacyl-tRNA hydrolase</fullName>
    </submittedName>
</protein>
<feature type="domain" description="Prokaryotic-type class I peptide chain release factors" evidence="2">
    <location>
        <begin position="17"/>
        <end position="33"/>
    </location>
</feature>
<evidence type="ECO:0000313" key="3">
    <source>
        <dbReference type="EMBL" id="PSG90074.1"/>
    </source>
</evidence>
<feature type="coiled-coil region" evidence="1">
    <location>
        <begin position="47"/>
        <end position="74"/>
    </location>
</feature>
<evidence type="ECO:0000313" key="4">
    <source>
        <dbReference type="Proteomes" id="UP000238426"/>
    </source>
</evidence>
<dbReference type="GO" id="GO:0072344">
    <property type="term" value="P:rescue of stalled ribosome"/>
    <property type="evidence" value="ECO:0007669"/>
    <property type="project" value="TreeGrafter"/>
</dbReference>